<dbReference type="RefSeq" id="WP_089228073.1">
    <property type="nucleotide sequence ID" value="NZ_FZOF01000028.1"/>
</dbReference>
<evidence type="ECO:0000313" key="1">
    <source>
        <dbReference type="EMBL" id="SNT46747.1"/>
    </source>
</evidence>
<accession>A0A239MVD5</accession>
<organism evidence="1 2">
    <name type="scientific">Actinacidiphila glaucinigra</name>
    <dbReference type="NCBI Taxonomy" id="235986"/>
    <lineage>
        <taxon>Bacteria</taxon>
        <taxon>Bacillati</taxon>
        <taxon>Actinomycetota</taxon>
        <taxon>Actinomycetes</taxon>
        <taxon>Kitasatosporales</taxon>
        <taxon>Streptomycetaceae</taxon>
        <taxon>Actinacidiphila</taxon>
    </lineage>
</organism>
<gene>
    <name evidence="1" type="ORF">SAMN05216252_12852</name>
</gene>
<name>A0A239MVD5_9ACTN</name>
<evidence type="ECO:0000313" key="2">
    <source>
        <dbReference type="Proteomes" id="UP000198280"/>
    </source>
</evidence>
<dbReference type="AlphaFoldDB" id="A0A239MVD5"/>
<keyword evidence="2" id="KW-1185">Reference proteome</keyword>
<dbReference type="OrthoDB" id="4160011at2"/>
<proteinExistence type="predicted"/>
<sequence length="181" mass="20107">MTTWMHGSFPGHEVNLVFARGMALDALTRSLREARREPLAHGEAGGWAWAVHDMHNYEAEDYEDVDYRGLSGEGAEIVVFETEPCSAKAHPPSFGYFRDGRSILHFAFGDQQQRVGENPDHLSPELLAANLIGPGSECPREADVDHDCFDHHYEDHARLVKVIAGFFLLPTPPLSAEVAAR</sequence>
<dbReference type="Proteomes" id="UP000198280">
    <property type="component" value="Unassembled WGS sequence"/>
</dbReference>
<reference evidence="1 2" key="1">
    <citation type="submission" date="2017-06" db="EMBL/GenBank/DDBJ databases">
        <authorList>
            <person name="Kim H.J."/>
            <person name="Triplett B.A."/>
        </authorList>
    </citation>
    <scope>NUCLEOTIDE SEQUENCE [LARGE SCALE GENOMIC DNA]</scope>
    <source>
        <strain evidence="1 2">CGMCC 4.1858</strain>
    </source>
</reference>
<protein>
    <submittedName>
        <fullName evidence="1">Uncharacterized protein</fullName>
    </submittedName>
</protein>
<dbReference type="EMBL" id="FZOF01000028">
    <property type="protein sequence ID" value="SNT46747.1"/>
    <property type="molecule type" value="Genomic_DNA"/>
</dbReference>